<protein>
    <submittedName>
        <fullName evidence="2">Homing endonuclease LAGLIDADG domain-containing protein</fullName>
    </submittedName>
</protein>
<evidence type="ECO:0000313" key="2">
    <source>
        <dbReference type="WBParaSite" id="ES5_v2.g24291.t1"/>
    </source>
</evidence>
<sequence>MDSLHQRRNAMDILIAYDFIIVNRDPDIDLQFVSRGTRSTGFYRIKSGNGIKGKYSKTHFSSRVVSLLQKYNIKLHAFASSDQLRLYLSSINLTGPKLQNSNYYSELS</sequence>
<dbReference type="WBParaSite" id="ES5_v2.g24291.t1">
    <property type="protein sequence ID" value="ES5_v2.g24291.t1"/>
    <property type="gene ID" value="ES5_v2.g24291"/>
</dbReference>
<organism evidence="1 2">
    <name type="scientific">Panagrolaimus sp. ES5</name>
    <dbReference type="NCBI Taxonomy" id="591445"/>
    <lineage>
        <taxon>Eukaryota</taxon>
        <taxon>Metazoa</taxon>
        <taxon>Ecdysozoa</taxon>
        <taxon>Nematoda</taxon>
        <taxon>Chromadorea</taxon>
        <taxon>Rhabditida</taxon>
        <taxon>Tylenchina</taxon>
        <taxon>Panagrolaimomorpha</taxon>
        <taxon>Panagrolaimoidea</taxon>
        <taxon>Panagrolaimidae</taxon>
        <taxon>Panagrolaimus</taxon>
    </lineage>
</organism>
<accession>A0AC34G3C7</accession>
<evidence type="ECO:0000313" key="1">
    <source>
        <dbReference type="Proteomes" id="UP000887579"/>
    </source>
</evidence>
<proteinExistence type="predicted"/>
<name>A0AC34G3C7_9BILA</name>
<dbReference type="Proteomes" id="UP000887579">
    <property type="component" value="Unplaced"/>
</dbReference>
<reference evidence="2" key="1">
    <citation type="submission" date="2022-11" db="UniProtKB">
        <authorList>
            <consortium name="WormBaseParasite"/>
        </authorList>
    </citation>
    <scope>IDENTIFICATION</scope>
</reference>